<comment type="catalytic activity">
    <reaction evidence="15 16">
        <text>DNA(n) + a 2'-deoxyribonucleoside 5'-triphosphate = DNA(n+1) + diphosphate</text>
        <dbReference type="Rhea" id="RHEA:22508"/>
        <dbReference type="Rhea" id="RHEA-COMP:17339"/>
        <dbReference type="Rhea" id="RHEA-COMP:17340"/>
        <dbReference type="ChEBI" id="CHEBI:33019"/>
        <dbReference type="ChEBI" id="CHEBI:61560"/>
        <dbReference type="ChEBI" id="CHEBI:173112"/>
        <dbReference type="EC" id="2.7.7.7"/>
    </reaction>
</comment>
<evidence type="ECO:0000256" key="15">
    <source>
        <dbReference type="ARBA" id="ARBA00049244"/>
    </source>
</evidence>
<evidence type="ECO:0000313" key="18">
    <source>
        <dbReference type="EMBL" id="MBM7557529.1"/>
    </source>
</evidence>
<evidence type="ECO:0000313" key="19">
    <source>
        <dbReference type="Proteomes" id="UP000774000"/>
    </source>
</evidence>
<dbReference type="GO" id="GO:0000287">
    <property type="term" value="F:magnesium ion binding"/>
    <property type="evidence" value="ECO:0007669"/>
    <property type="project" value="UniProtKB-UniRule"/>
</dbReference>
<feature type="binding site" evidence="16">
    <location>
        <position position="9"/>
    </location>
    <ligand>
        <name>Mg(2+)</name>
        <dbReference type="ChEBI" id="CHEBI:18420"/>
    </ligand>
</feature>
<comment type="subunit">
    <text evidence="3 16">Monomer.</text>
</comment>
<reference evidence="18" key="1">
    <citation type="submission" date="2021-01" db="EMBL/GenBank/DDBJ databases">
        <title>Genomic Encyclopedia of Type Strains, Phase IV (KMG-IV): sequencing the most valuable type-strain genomes for metagenomic binning, comparative biology and taxonomic classification.</title>
        <authorList>
            <person name="Goeker M."/>
        </authorList>
    </citation>
    <scope>NUCLEOTIDE SEQUENCE</scope>
    <source>
        <strain evidence="18">DSM 23230</strain>
    </source>
</reference>
<keyword evidence="9 16" id="KW-0479">Metal-binding</keyword>
<dbReference type="HAMAP" id="MF_01113">
    <property type="entry name" value="DNApol_IV"/>
    <property type="match status" value="1"/>
</dbReference>
<feature type="binding site" evidence="16">
    <location>
        <position position="103"/>
    </location>
    <ligand>
        <name>Mg(2+)</name>
        <dbReference type="ChEBI" id="CHEBI:18420"/>
    </ligand>
</feature>
<comment type="subcellular location">
    <subcellularLocation>
        <location evidence="1 16">Cytoplasm</location>
    </subcellularLocation>
</comment>
<dbReference type="InterPro" id="IPR017961">
    <property type="entry name" value="DNA_pol_Y-fam_little_finger"/>
</dbReference>
<protein>
    <recommendedName>
        <fullName evidence="16">DNA polymerase IV</fullName>
        <shortName evidence="16">Pol IV</shortName>
        <ecNumber evidence="16">2.7.7.7</ecNumber>
    </recommendedName>
</protein>
<dbReference type="Gene3D" id="3.30.1490.100">
    <property type="entry name" value="DNA polymerase, Y-family, little finger domain"/>
    <property type="match status" value="1"/>
</dbReference>
<evidence type="ECO:0000256" key="7">
    <source>
        <dbReference type="ARBA" id="ARBA00022695"/>
    </source>
</evidence>
<evidence type="ECO:0000256" key="11">
    <source>
        <dbReference type="ARBA" id="ARBA00022842"/>
    </source>
</evidence>
<dbReference type="PANTHER" id="PTHR11076">
    <property type="entry name" value="DNA REPAIR POLYMERASE UMUC / TRANSFERASE FAMILY MEMBER"/>
    <property type="match status" value="1"/>
</dbReference>
<proteinExistence type="inferred from homology"/>
<dbReference type="EC" id="2.7.7.7" evidence="16"/>
<keyword evidence="10 16" id="KW-0227">DNA damage</keyword>
<keyword evidence="19" id="KW-1185">Reference proteome</keyword>
<dbReference type="Gene3D" id="3.30.70.270">
    <property type="match status" value="1"/>
</dbReference>
<evidence type="ECO:0000256" key="13">
    <source>
        <dbReference type="ARBA" id="ARBA00023125"/>
    </source>
</evidence>
<dbReference type="InterPro" id="IPR043502">
    <property type="entry name" value="DNA/RNA_pol_sf"/>
</dbReference>
<dbReference type="InterPro" id="IPR024728">
    <property type="entry name" value="PolY_HhH_motif"/>
</dbReference>
<dbReference type="AlphaFoldDB" id="A0A939BRN8"/>
<keyword evidence="14 16" id="KW-0234">DNA repair</keyword>
<comment type="function">
    <text evidence="16">Poorly processive, error-prone DNA polymerase involved in untargeted mutagenesis. Copies undamaged DNA at stalled replication forks, which arise in vivo from mismatched or misaligned primer ends. These misaligned primers can be extended by PolIV. Exhibits no 3'-5' exonuclease (proofreading) activity. May be involved in translesional synthesis, in conjunction with the beta clamp from PolIII.</text>
</comment>
<dbReference type="FunFam" id="3.40.1170.60:FF:000001">
    <property type="entry name" value="DNA polymerase IV"/>
    <property type="match status" value="1"/>
</dbReference>
<dbReference type="SUPFAM" id="SSF100879">
    <property type="entry name" value="Lesion bypass DNA polymerase (Y-family), little finger domain"/>
    <property type="match status" value="1"/>
</dbReference>
<dbReference type="Gene3D" id="3.40.1170.60">
    <property type="match status" value="1"/>
</dbReference>
<keyword evidence="6 16" id="KW-0808">Transferase</keyword>
<feature type="active site" evidence="16">
    <location>
        <position position="104"/>
    </location>
</feature>
<dbReference type="Pfam" id="PF11798">
    <property type="entry name" value="IMS_HHH"/>
    <property type="match status" value="1"/>
</dbReference>
<evidence type="ECO:0000256" key="12">
    <source>
        <dbReference type="ARBA" id="ARBA00022932"/>
    </source>
</evidence>
<comment type="cofactor">
    <cofactor evidence="16">
        <name>Mg(2+)</name>
        <dbReference type="ChEBI" id="CHEBI:18420"/>
    </cofactor>
    <text evidence="16">Binds 2 magnesium ions per subunit.</text>
</comment>
<keyword evidence="12 16" id="KW-0239">DNA-directed DNA polymerase</keyword>
<dbReference type="Proteomes" id="UP000774000">
    <property type="component" value="Unassembled WGS sequence"/>
</dbReference>
<dbReference type="GO" id="GO:0006261">
    <property type="term" value="P:DNA-templated DNA replication"/>
    <property type="evidence" value="ECO:0007669"/>
    <property type="project" value="UniProtKB-UniRule"/>
</dbReference>
<dbReference type="GO" id="GO:0006281">
    <property type="term" value="P:DNA repair"/>
    <property type="evidence" value="ECO:0007669"/>
    <property type="project" value="UniProtKB-UniRule"/>
</dbReference>
<gene>
    <name evidence="16" type="primary">dinB</name>
    <name evidence="18" type="ORF">JOC47_002395</name>
</gene>
<dbReference type="Pfam" id="PF00817">
    <property type="entry name" value="IMS"/>
    <property type="match status" value="1"/>
</dbReference>
<evidence type="ECO:0000256" key="2">
    <source>
        <dbReference type="ARBA" id="ARBA00010945"/>
    </source>
</evidence>
<dbReference type="FunFam" id="3.30.1490.100:FF:000004">
    <property type="entry name" value="DNA polymerase IV"/>
    <property type="match status" value="1"/>
</dbReference>
<dbReference type="EMBL" id="JAFBDQ010000013">
    <property type="protein sequence ID" value="MBM7557529.1"/>
    <property type="molecule type" value="Genomic_DNA"/>
</dbReference>
<evidence type="ECO:0000256" key="6">
    <source>
        <dbReference type="ARBA" id="ARBA00022679"/>
    </source>
</evidence>
<keyword evidence="4 16" id="KW-0515">Mutator protein</keyword>
<evidence type="ECO:0000256" key="10">
    <source>
        <dbReference type="ARBA" id="ARBA00022763"/>
    </source>
</evidence>
<dbReference type="SUPFAM" id="SSF56672">
    <property type="entry name" value="DNA/RNA polymerases"/>
    <property type="match status" value="1"/>
</dbReference>
<evidence type="ECO:0000256" key="16">
    <source>
        <dbReference type="HAMAP-Rule" id="MF_01113"/>
    </source>
</evidence>
<dbReference type="PANTHER" id="PTHR11076:SF33">
    <property type="entry name" value="DNA POLYMERASE KAPPA"/>
    <property type="match status" value="1"/>
</dbReference>
<dbReference type="CDD" id="cd03586">
    <property type="entry name" value="PolY_Pol_IV_kappa"/>
    <property type="match status" value="1"/>
</dbReference>
<dbReference type="GO" id="GO:0003684">
    <property type="term" value="F:damaged DNA binding"/>
    <property type="evidence" value="ECO:0007669"/>
    <property type="project" value="InterPro"/>
</dbReference>
<evidence type="ECO:0000256" key="5">
    <source>
        <dbReference type="ARBA" id="ARBA00022490"/>
    </source>
</evidence>
<accession>A0A939BRN8</accession>
<dbReference type="PROSITE" id="PS50173">
    <property type="entry name" value="UMUC"/>
    <property type="match status" value="1"/>
</dbReference>
<evidence type="ECO:0000259" key="17">
    <source>
        <dbReference type="PROSITE" id="PS50173"/>
    </source>
</evidence>
<dbReference type="NCBIfam" id="NF010731">
    <property type="entry name" value="PRK14133.1"/>
    <property type="match status" value="1"/>
</dbReference>
<organism evidence="18 19">
    <name type="scientific">Halanaerobacter jeridensis</name>
    <dbReference type="NCBI Taxonomy" id="706427"/>
    <lineage>
        <taxon>Bacteria</taxon>
        <taxon>Bacillati</taxon>
        <taxon>Bacillota</taxon>
        <taxon>Clostridia</taxon>
        <taxon>Halanaerobiales</taxon>
        <taxon>Halobacteroidaceae</taxon>
        <taxon>Halanaerobacter</taxon>
    </lineage>
</organism>
<dbReference type="InterPro" id="IPR036775">
    <property type="entry name" value="DNA_pol_Y-fam_lit_finger_sf"/>
</dbReference>
<comment type="caution">
    <text evidence="18">The sequence shown here is derived from an EMBL/GenBank/DDBJ whole genome shotgun (WGS) entry which is preliminary data.</text>
</comment>
<dbReference type="InterPro" id="IPR043128">
    <property type="entry name" value="Rev_trsase/Diguanyl_cyclase"/>
</dbReference>
<dbReference type="GO" id="GO:0009432">
    <property type="term" value="P:SOS response"/>
    <property type="evidence" value="ECO:0007669"/>
    <property type="project" value="TreeGrafter"/>
</dbReference>
<keyword evidence="7 16" id="KW-0548">Nucleotidyltransferase</keyword>
<dbReference type="GO" id="GO:0003887">
    <property type="term" value="F:DNA-directed DNA polymerase activity"/>
    <property type="evidence" value="ECO:0007669"/>
    <property type="project" value="UniProtKB-UniRule"/>
</dbReference>
<keyword evidence="8 16" id="KW-0235">DNA replication</keyword>
<keyword evidence="11 16" id="KW-0460">Magnesium</keyword>
<name>A0A939BRN8_9FIRM</name>
<keyword evidence="13 16" id="KW-0238">DNA-binding</keyword>
<keyword evidence="5 16" id="KW-0963">Cytoplasm</keyword>
<comment type="similarity">
    <text evidence="2 16">Belongs to the DNA polymerase type-Y family.</text>
</comment>
<dbReference type="GO" id="GO:0042276">
    <property type="term" value="P:error-prone translesion synthesis"/>
    <property type="evidence" value="ECO:0007669"/>
    <property type="project" value="TreeGrafter"/>
</dbReference>
<dbReference type="Pfam" id="PF11799">
    <property type="entry name" value="IMS_C"/>
    <property type="match status" value="1"/>
</dbReference>
<evidence type="ECO:0000256" key="1">
    <source>
        <dbReference type="ARBA" id="ARBA00004496"/>
    </source>
</evidence>
<evidence type="ECO:0000256" key="8">
    <source>
        <dbReference type="ARBA" id="ARBA00022705"/>
    </source>
</evidence>
<evidence type="ECO:0000256" key="4">
    <source>
        <dbReference type="ARBA" id="ARBA00022457"/>
    </source>
</evidence>
<dbReference type="Gene3D" id="1.10.150.20">
    <property type="entry name" value="5' to 3' exonuclease, C-terminal subdomain"/>
    <property type="match status" value="1"/>
</dbReference>
<dbReference type="NCBIfam" id="NF002677">
    <property type="entry name" value="PRK02406.1"/>
    <property type="match status" value="1"/>
</dbReference>
<dbReference type="InterPro" id="IPR001126">
    <property type="entry name" value="UmuC"/>
</dbReference>
<sequence>MELNIIHVDMDAFYAAVEQREHPEYRGQPVIVGGQSKRGVVSTASYEAREYGIHSAQAMAKAKQLCPDGIYLRPRHDYYKQVSKKIRAVFARYTDLIEPLSLDEAYLDVSTNAENSIKIAKRIKRQIKVELDLVASVGVSYNKFLAKLASDLNKPDGFKIVSPFQAQELIWPMDVSELWGVGPKTEEELKELGLERIADVAQADRLFLIRELGKKGYRLHKLAQGQDPREVSIPGDPKSIGNETTFKQDIAKRSLLQEHLLQLSQKVAQRLQNKEVKGKTVTLKLKYEDFEVLSRSNTIQHYIDNGEEIYELADRLLEKIDLPKKVRLIGVTVSNLVDKKFEQLKLF</sequence>
<evidence type="ECO:0000256" key="9">
    <source>
        <dbReference type="ARBA" id="ARBA00022723"/>
    </source>
</evidence>
<dbReference type="InterPro" id="IPR050116">
    <property type="entry name" value="DNA_polymerase-Y"/>
</dbReference>
<feature type="domain" description="UmuC" evidence="17">
    <location>
        <begin position="5"/>
        <end position="182"/>
    </location>
</feature>
<feature type="site" description="Substrate discrimination" evidence="16">
    <location>
        <position position="14"/>
    </location>
</feature>
<dbReference type="GO" id="GO:0005829">
    <property type="term" value="C:cytosol"/>
    <property type="evidence" value="ECO:0007669"/>
    <property type="project" value="TreeGrafter"/>
</dbReference>
<evidence type="ECO:0000256" key="3">
    <source>
        <dbReference type="ARBA" id="ARBA00011245"/>
    </source>
</evidence>
<dbReference type="RefSeq" id="WP_204702275.1">
    <property type="nucleotide sequence ID" value="NZ_JAFBDQ010000013.1"/>
</dbReference>
<evidence type="ECO:0000256" key="14">
    <source>
        <dbReference type="ARBA" id="ARBA00023204"/>
    </source>
</evidence>
<dbReference type="InterPro" id="IPR022880">
    <property type="entry name" value="DNApol_IV"/>
</dbReference>